<reference evidence="10" key="1">
    <citation type="journal article" date="2014" name="Int. J. Syst. Evol. Microbiol.">
        <title>Complete genome sequence of Corynebacterium casei LMG S-19264T (=DSM 44701T), isolated from a smear-ripened cheese.</title>
        <authorList>
            <consortium name="US DOE Joint Genome Institute (JGI-PGF)"/>
            <person name="Walter F."/>
            <person name="Albersmeier A."/>
            <person name="Kalinowski J."/>
            <person name="Ruckert C."/>
        </authorList>
    </citation>
    <scope>NUCLEOTIDE SEQUENCE</scope>
    <source>
        <strain evidence="10">KCTC 42651</strain>
    </source>
</reference>
<feature type="domain" description="Major facilitator superfamily (MFS) profile" evidence="9">
    <location>
        <begin position="24"/>
        <end position="518"/>
    </location>
</feature>
<organism evidence="10 11">
    <name type="scientific">Thalassobaculum fulvum</name>
    <dbReference type="NCBI Taxonomy" id="1633335"/>
    <lineage>
        <taxon>Bacteria</taxon>
        <taxon>Pseudomonadati</taxon>
        <taxon>Pseudomonadota</taxon>
        <taxon>Alphaproteobacteria</taxon>
        <taxon>Rhodospirillales</taxon>
        <taxon>Thalassobaculaceae</taxon>
        <taxon>Thalassobaculum</taxon>
    </lineage>
</organism>
<feature type="transmembrane region" description="Helical" evidence="8">
    <location>
        <begin position="495"/>
        <end position="514"/>
    </location>
</feature>
<feature type="transmembrane region" description="Helical" evidence="8">
    <location>
        <begin position="366"/>
        <end position="389"/>
    </location>
</feature>
<dbReference type="GO" id="GO:0022857">
    <property type="term" value="F:transmembrane transporter activity"/>
    <property type="evidence" value="ECO:0007669"/>
    <property type="project" value="InterPro"/>
</dbReference>
<comment type="subcellular location">
    <subcellularLocation>
        <location evidence="1">Cell membrane</location>
        <topology evidence="1">Multi-pass membrane protein</topology>
    </subcellularLocation>
</comment>
<evidence type="ECO:0000313" key="10">
    <source>
        <dbReference type="EMBL" id="GHD41864.1"/>
    </source>
</evidence>
<keyword evidence="6 8" id="KW-1133">Transmembrane helix</keyword>
<dbReference type="PROSITE" id="PS50850">
    <property type="entry name" value="MFS"/>
    <property type="match status" value="1"/>
</dbReference>
<dbReference type="PANTHER" id="PTHR42718:SF9">
    <property type="entry name" value="MAJOR FACILITATOR SUPERFAMILY MULTIDRUG TRANSPORTER MFSC"/>
    <property type="match status" value="1"/>
</dbReference>
<evidence type="ECO:0000256" key="1">
    <source>
        <dbReference type="ARBA" id="ARBA00004651"/>
    </source>
</evidence>
<feature type="transmembrane region" description="Helical" evidence="8">
    <location>
        <begin position="241"/>
        <end position="258"/>
    </location>
</feature>
<dbReference type="GO" id="GO:0005886">
    <property type="term" value="C:plasma membrane"/>
    <property type="evidence" value="ECO:0007669"/>
    <property type="project" value="UniProtKB-SubCell"/>
</dbReference>
<evidence type="ECO:0000256" key="8">
    <source>
        <dbReference type="SAM" id="Phobius"/>
    </source>
</evidence>
<feature type="transmembrane region" description="Helical" evidence="8">
    <location>
        <begin position="176"/>
        <end position="198"/>
    </location>
</feature>
<evidence type="ECO:0000313" key="11">
    <source>
        <dbReference type="Proteomes" id="UP000630353"/>
    </source>
</evidence>
<dbReference type="Gene3D" id="1.20.1720.10">
    <property type="entry name" value="Multidrug resistance protein D"/>
    <property type="match status" value="1"/>
</dbReference>
<evidence type="ECO:0000259" key="9">
    <source>
        <dbReference type="PROSITE" id="PS50850"/>
    </source>
</evidence>
<evidence type="ECO:0000256" key="3">
    <source>
        <dbReference type="ARBA" id="ARBA00022448"/>
    </source>
</evidence>
<feature type="transmembrane region" description="Helical" evidence="8">
    <location>
        <begin position="339"/>
        <end position="360"/>
    </location>
</feature>
<keyword evidence="11" id="KW-1185">Reference proteome</keyword>
<evidence type="ECO:0000256" key="2">
    <source>
        <dbReference type="ARBA" id="ARBA00008537"/>
    </source>
</evidence>
<name>A0A918XPD1_9PROT</name>
<feature type="transmembrane region" description="Helical" evidence="8">
    <location>
        <begin position="410"/>
        <end position="428"/>
    </location>
</feature>
<evidence type="ECO:0000256" key="6">
    <source>
        <dbReference type="ARBA" id="ARBA00022989"/>
    </source>
</evidence>
<evidence type="ECO:0000256" key="5">
    <source>
        <dbReference type="ARBA" id="ARBA00022692"/>
    </source>
</evidence>
<dbReference type="InterPro" id="IPR020846">
    <property type="entry name" value="MFS_dom"/>
</dbReference>
<dbReference type="Pfam" id="PF07690">
    <property type="entry name" value="MFS_1"/>
    <property type="match status" value="1"/>
</dbReference>
<dbReference type="Proteomes" id="UP000630353">
    <property type="component" value="Unassembled WGS sequence"/>
</dbReference>
<gene>
    <name evidence="10" type="ORF">GCM10017083_06230</name>
</gene>
<dbReference type="Gene3D" id="1.20.1250.20">
    <property type="entry name" value="MFS general substrate transporter like domains"/>
    <property type="match status" value="1"/>
</dbReference>
<dbReference type="EMBL" id="BMZS01000002">
    <property type="protein sequence ID" value="GHD41864.1"/>
    <property type="molecule type" value="Genomic_DNA"/>
</dbReference>
<evidence type="ECO:0000256" key="4">
    <source>
        <dbReference type="ARBA" id="ARBA00022475"/>
    </source>
</evidence>
<keyword evidence="5 8" id="KW-0812">Transmembrane</keyword>
<keyword evidence="3" id="KW-0813">Transport</keyword>
<sequence length="521" mass="54691">MSTVADALPGPRPVPPPAISKLGVTITTMIAMISMIMSSTMVNVAIPDIMGAFGIGQDQAHWMATGFLSAMTVSMLLNAWLVGRFGPRASFLGAVAIFMIAGVIGQTAPTYGGLVLARVAQGVCAGIIQPLAMSTVFLAYPPEERGRAMGWFGMGIVLGPTIGPTLGGIIVDTVAWRWVFTAPVPIMAVSAALALVYLPGRDPSARRPGLNIVSFVLITLAIGLFLNGITEGQRNGWDAHRSFLMLFGSALCFACFLYRESSHPAPLIQLRLFSVWQYTASAIVAFVFGAGMFGTLFLIPVMVQTVQGFTATKAGLMLLPGGMVAMAVFPIAGRLSQAVAPIWPISIGLIVFALSCVWLRDAGIATGFWTLAFLVAFGRIGLGLVIPSLNLGAMSSVPRDLVPSAAGTLNFIRMTGAAIGVNALAIIIDGRIASHLQALSATQTPGNVPLSELLAMLSDRLARIGVPASDRHGAAMTYVGQLLDMKAHELAFHDGFAVLAAAFTVGLVTTVLLMRRRGGRP</sequence>
<keyword evidence="7 8" id="KW-0472">Membrane</keyword>
<feature type="transmembrane region" description="Helical" evidence="8">
    <location>
        <begin position="278"/>
        <end position="302"/>
    </location>
</feature>
<dbReference type="SUPFAM" id="SSF103473">
    <property type="entry name" value="MFS general substrate transporter"/>
    <property type="match status" value="1"/>
</dbReference>
<feature type="transmembrane region" description="Helical" evidence="8">
    <location>
        <begin position="210"/>
        <end position="229"/>
    </location>
</feature>
<feature type="transmembrane region" description="Helical" evidence="8">
    <location>
        <begin position="314"/>
        <end position="332"/>
    </location>
</feature>
<proteinExistence type="inferred from homology"/>
<feature type="transmembrane region" description="Helical" evidence="8">
    <location>
        <begin position="62"/>
        <end position="82"/>
    </location>
</feature>
<dbReference type="InterPro" id="IPR036259">
    <property type="entry name" value="MFS_trans_sf"/>
</dbReference>
<feature type="transmembrane region" description="Helical" evidence="8">
    <location>
        <begin position="89"/>
        <end position="107"/>
    </location>
</feature>
<protein>
    <submittedName>
        <fullName evidence="10">MFS transporter</fullName>
    </submittedName>
</protein>
<evidence type="ECO:0000256" key="7">
    <source>
        <dbReference type="ARBA" id="ARBA00023136"/>
    </source>
</evidence>
<dbReference type="PRINTS" id="PR01036">
    <property type="entry name" value="TCRTETB"/>
</dbReference>
<feature type="transmembrane region" description="Helical" evidence="8">
    <location>
        <begin position="151"/>
        <end position="170"/>
    </location>
</feature>
<dbReference type="AlphaFoldDB" id="A0A918XPD1"/>
<dbReference type="InterPro" id="IPR004638">
    <property type="entry name" value="EmrB-like"/>
</dbReference>
<comment type="similarity">
    <text evidence="2">Belongs to the major facilitator superfamily. EmrB family.</text>
</comment>
<dbReference type="PANTHER" id="PTHR42718">
    <property type="entry name" value="MAJOR FACILITATOR SUPERFAMILY MULTIDRUG TRANSPORTER MFSC"/>
    <property type="match status" value="1"/>
</dbReference>
<comment type="caution">
    <text evidence="10">The sequence shown here is derived from an EMBL/GenBank/DDBJ whole genome shotgun (WGS) entry which is preliminary data.</text>
</comment>
<feature type="transmembrane region" description="Helical" evidence="8">
    <location>
        <begin position="119"/>
        <end position="139"/>
    </location>
</feature>
<dbReference type="RefSeq" id="WP_189987479.1">
    <property type="nucleotide sequence ID" value="NZ_BMZS01000002.1"/>
</dbReference>
<keyword evidence="4" id="KW-1003">Cell membrane</keyword>
<dbReference type="InterPro" id="IPR011701">
    <property type="entry name" value="MFS"/>
</dbReference>
<dbReference type="NCBIfam" id="TIGR00711">
    <property type="entry name" value="efflux_EmrB"/>
    <property type="match status" value="1"/>
</dbReference>
<feature type="transmembrane region" description="Helical" evidence="8">
    <location>
        <begin position="22"/>
        <end position="42"/>
    </location>
</feature>
<accession>A0A918XPD1</accession>
<reference evidence="10" key="2">
    <citation type="submission" date="2020-09" db="EMBL/GenBank/DDBJ databases">
        <authorList>
            <person name="Sun Q."/>
            <person name="Kim S."/>
        </authorList>
    </citation>
    <scope>NUCLEOTIDE SEQUENCE</scope>
    <source>
        <strain evidence="10">KCTC 42651</strain>
    </source>
</reference>